<comment type="caution">
    <text evidence="2">The sequence shown here is derived from an EMBL/GenBank/DDBJ whole genome shotgun (WGS) entry which is preliminary data.</text>
</comment>
<proteinExistence type="predicted"/>
<sequence length="184" mass="19518">MHLNAGLAAQGSPTRRCRGVDECERVGHGGADDNLIEGGEMKFVCKPGARNITVIFQPLLRYSADPHTECRAQNACGANAALFLADGFLMAKLSLCADGSLHLLQPAMQLMAALMTGAVGGCGTGTVRVRGSDVDSSGGGAAREGQWTDERREERKLDDRKRTEGLCHPALSPGVETKRTMSPH</sequence>
<organism evidence="2 3">
    <name type="scientific">Liparis tanakae</name>
    <name type="common">Tanaka's snailfish</name>
    <dbReference type="NCBI Taxonomy" id="230148"/>
    <lineage>
        <taxon>Eukaryota</taxon>
        <taxon>Metazoa</taxon>
        <taxon>Chordata</taxon>
        <taxon>Craniata</taxon>
        <taxon>Vertebrata</taxon>
        <taxon>Euteleostomi</taxon>
        <taxon>Actinopterygii</taxon>
        <taxon>Neopterygii</taxon>
        <taxon>Teleostei</taxon>
        <taxon>Neoteleostei</taxon>
        <taxon>Acanthomorphata</taxon>
        <taxon>Eupercaria</taxon>
        <taxon>Perciformes</taxon>
        <taxon>Cottioidei</taxon>
        <taxon>Cottales</taxon>
        <taxon>Liparidae</taxon>
        <taxon>Liparis</taxon>
    </lineage>
</organism>
<dbReference type="Proteomes" id="UP000314294">
    <property type="component" value="Unassembled WGS sequence"/>
</dbReference>
<dbReference type="OrthoDB" id="272977at2759"/>
<reference evidence="2 3" key="1">
    <citation type="submission" date="2019-03" db="EMBL/GenBank/DDBJ databases">
        <title>First draft genome of Liparis tanakae, snailfish: a comprehensive survey of snailfish specific genes.</title>
        <authorList>
            <person name="Kim W."/>
            <person name="Song I."/>
            <person name="Jeong J.-H."/>
            <person name="Kim D."/>
            <person name="Kim S."/>
            <person name="Ryu S."/>
            <person name="Song J.Y."/>
            <person name="Lee S.K."/>
        </authorList>
    </citation>
    <scope>NUCLEOTIDE SEQUENCE [LARGE SCALE GENOMIC DNA]</scope>
    <source>
        <tissue evidence="2">Muscle</tissue>
    </source>
</reference>
<dbReference type="AlphaFoldDB" id="A0A4Z2G8I3"/>
<dbReference type="EMBL" id="SRLO01000658">
    <property type="protein sequence ID" value="TNN49385.1"/>
    <property type="molecule type" value="Genomic_DNA"/>
</dbReference>
<evidence type="ECO:0000313" key="3">
    <source>
        <dbReference type="Proteomes" id="UP000314294"/>
    </source>
</evidence>
<gene>
    <name evidence="2" type="primary">EXOC4_2</name>
    <name evidence="2" type="ORF">EYF80_040397</name>
</gene>
<accession>A0A4Z2G8I3</accession>
<evidence type="ECO:0000313" key="2">
    <source>
        <dbReference type="EMBL" id="TNN49385.1"/>
    </source>
</evidence>
<keyword evidence="3" id="KW-1185">Reference proteome</keyword>
<protein>
    <submittedName>
        <fullName evidence="2">Exocyst complex component 4</fullName>
    </submittedName>
</protein>
<feature type="region of interest" description="Disordered" evidence="1">
    <location>
        <begin position="130"/>
        <end position="184"/>
    </location>
</feature>
<evidence type="ECO:0000256" key="1">
    <source>
        <dbReference type="SAM" id="MobiDB-lite"/>
    </source>
</evidence>
<feature type="compositionally biased region" description="Basic and acidic residues" evidence="1">
    <location>
        <begin position="146"/>
        <end position="165"/>
    </location>
</feature>
<name>A0A4Z2G8I3_9TELE</name>